<evidence type="ECO:0000256" key="1">
    <source>
        <dbReference type="SAM" id="MobiDB-lite"/>
    </source>
</evidence>
<dbReference type="AlphaFoldDB" id="A0A2T5K0J3"/>
<dbReference type="EMBL" id="QAOT01000013">
    <property type="protein sequence ID" value="PTR15934.1"/>
    <property type="molecule type" value="Genomic_DNA"/>
</dbReference>
<reference evidence="2 3" key="1">
    <citation type="submission" date="2018-04" db="EMBL/GenBank/DDBJ databases">
        <title>Genomic Encyclopedia of Type Strains, Phase III (KMG-III): the genomes of soil and plant-associated and newly described type strains.</title>
        <authorList>
            <person name="Whitman W."/>
        </authorList>
    </citation>
    <scope>NUCLEOTIDE SEQUENCE [LARGE SCALE GENOMIC DNA]</scope>
    <source>
        <strain evidence="2 3">KA25</strain>
    </source>
</reference>
<feature type="region of interest" description="Disordered" evidence="1">
    <location>
        <begin position="287"/>
        <end position="334"/>
    </location>
</feature>
<dbReference type="Proteomes" id="UP000244060">
    <property type="component" value="Unassembled WGS sequence"/>
</dbReference>
<dbReference type="GO" id="GO:0004497">
    <property type="term" value="F:monooxygenase activity"/>
    <property type="evidence" value="ECO:0007669"/>
    <property type="project" value="UniProtKB-KW"/>
</dbReference>
<gene>
    <name evidence="2" type="ORF">C8J28_11381</name>
</gene>
<keyword evidence="3" id="KW-1185">Reference proteome</keyword>
<evidence type="ECO:0000313" key="3">
    <source>
        <dbReference type="Proteomes" id="UP000244060"/>
    </source>
</evidence>
<feature type="compositionally biased region" description="Low complexity" evidence="1">
    <location>
        <begin position="287"/>
        <end position="303"/>
    </location>
</feature>
<keyword evidence="2" id="KW-0560">Oxidoreductase</keyword>
<dbReference type="NCBIfam" id="NF045923">
    <property type="entry name" value="SpheroidMoxCrtARhod"/>
    <property type="match status" value="1"/>
</dbReference>
<sequence length="334" mass="36338">MQTVTLSIFRFNEFEKRLWVLGQMTANKLGMHYLPKASFWKMFGSGTGQGFTPKPNWHVWSILAVWPDEETARKEVAESPIYQRWGKMADESYTVLLSPTSAWGQWDGKEPFAPVKPSPDVRPIAALTRATIKFWKAERFWAREPAISHMIGKNKDVVFKIGVGEVPFLQQVTFSVWPDSKSMEEFARGAGGPHGEAIKSVRAENWFKEELYARFQILGSIGKWEGKDPVGEALNARPAAAPKPAVEAPKPAPAPVVEKPAPAVEAPKAAPAPVAEKAAVAVEMPKPAPAAAAPKPAPVVEAPKPAPAPVTSRPQGGKPNFKGKPGKGGRKENA</sequence>
<feature type="compositionally biased region" description="Low complexity" evidence="1">
    <location>
        <begin position="314"/>
        <end position="323"/>
    </location>
</feature>
<accession>A0A2T5K0J3</accession>
<dbReference type="InterPro" id="IPR049574">
    <property type="entry name" value="CrtA-like"/>
</dbReference>
<protein>
    <submittedName>
        <fullName evidence="2">Spheroidene monooxygenase</fullName>
    </submittedName>
</protein>
<dbReference type="OrthoDB" id="1122317at2"/>
<organism evidence="2 3">
    <name type="scientific">Cereibacter azotoformans</name>
    <dbReference type="NCBI Taxonomy" id="43057"/>
    <lineage>
        <taxon>Bacteria</taxon>
        <taxon>Pseudomonadati</taxon>
        <taxon>Pseudomonadota</taxon>
        <taxon>Alphaproteobacteria</taxon>
        <taxon>Rhodobacterales</taxon>
        <taxon>Paracoccaceae</taxon>
        <taxon>Cereibacter</taxon>
    </lineage>
</organism>
<name>A0A2T5K0J3_9RHOB</name>
<comment type="caution">
    <text evidence="2">The sequence shown here is derived from an EMBL/GenBank/DDBJ whole genome shotgun (WGS) entry which is preliminary data.</text>
</comment>
<evidence type="ECO:0000313" key="2">
    <source>
        <dbReference type="EMBL" id="PTR15934.1"/>
    </source>
</evidence>
<dbReference type="RefSeq" id="WP_108221403.1">
    <property type="nucleotide sequence ID" value="NZ_CP090021.1"/>
</dbReference>
<keyword evidence="2" id="KW-0503">Monooxygenase</keyword>
<proteinExistence type="predicted"/>
<dbReference type="CDD" id="cd21650">
    <property type="entry name" value="CrtA-like"/>
    <property type="match status" value="1"/>
</dbReference>